<evidence type="ECO:0000256" key="5">
    <source>
        <dbReference type="ARBA" id="ARBA00022679"/>
    </source>
</evidence>
<dbReference type="SMART" id="SM00387">
    <property type="entry name" value="HATPase_c"/>
    <property type="match status" value="1"/>
</dbReference>
<evidence type="ECO:0000256" key="8">
    <source>
        <dbReference type="ARBA" id="ARBA00022989"/>
    </source>
</evidence>
<dbReference type="InterPro" id="IPR003594">
    <property type="entry name" value="HATPase_dom"/>
</dbReference>
<evidence type="ECO:0000256" key="10">
    <source>
        <dbReference type="SAM" id="Phobius"/>
    </source>
</evidence>
<evidence type="ECO:0000256" key="9">
    <source>
        <dbReference type="ARBA" id="ARBA00023012"/>
    </source>
</evidence>
<organism evidence="13 14">
    <name type="scientific">Catenulispora acidiphila (strain DSM 44928 / JCM 14897 / NBRC 102108 / NRRL B-24433 / ID139908)</name>
    <dbReference type="NCBI Taxonomy" id="479433"/>
    <lineage>
        <taxon>Bacteria</taxon>
        <taxon>Bacillati</taxon>
        <taxon>Actinomycetota</taxon>
        <taxon>Actinomycetes</taxon>
        <taxon>Catenulisporales</taxon>
        <taxon>Catenulisporaceae</taxon>
        <taxon>Catenulispora</taxon>
    </lineage>
</organism>
<dbReference type="PROSITE" id="PS50885">
    <property type="entry name" value="HAMP"/>
    <property type="match status" value="1"/>
</dbReference>
<evidence type="ECO:0000256" key="2">
    <source>
        <dbReference type="ARBA" id="ARBA00004236"/>
    </source>
</evidence>
<keyword evidence="7 13" id="KW-0418">Kinase</keyword>
<evidence type="ECO:0000313" key="13">
    <source>
        <dbReference type="EMBL" id="ACU75490.1"/>
    </source>
</evidence>
<feature type="transmembrane region" description="Helical" evidence="10">
    <location>
        <begin position="86"/>
        <end position="109"/>
    </location>
</feature>
<dbReference type="SUPFAM" id="SSF47384">
    <property type="entry name" value="Homodimeric domain of signal transducing histidine kinase"/>
    <property type="match status" value="1"/>
</dbReference>
<evidence type="ECO:0000256" key="6">
    <source>
        <dbReference type="ARBA" id="ARBA00022692"/>
    </source>
</evidence>
<evidence type="ECO:0000259" key="11">
    <source>
        <dbReference type="PROSITE" id="PS50109"/>
    </source>
</evidence>
<dbReference type="InterPro" id="IPR003660">
    <property type="entry name" value="HAMP_dom"/>
</dbReference>
<feature type="domain" description="Histidine kinase" evidence="11">
    <location>
        <begin position="171"/>
        <end position="388"/>
    </location>
</feature>
<dbReference type="CDD" id="cd06225">
    <property type="entry name" value="HAMP"/>
    <property type="match status" value="1"/>
</dbReference>
<comment type="subcellular location">
    <subcellularLocation>
        <location evidence="2">Cell membrane</location>
    </subcellularLocation>
</comment>
<sequence precursor="true">MDFRPLRTARARLTALFGTLFLAAGAVLLGIANILVDRSTDTAVYSPQPQPPAPTGTLFQSDRIPAQGRDLQAQLRHLHSYDVHQFLIRSGIALGATALVAVVLGYFVAGRALRPVRTITVKARMISAHNLHERLALAGPADELRELAQTFDDLMDRLEQAFHAQRQFIANASHELRTPLARQRAIAEVALDDPDPTIGSLRAAHERIIAAGAHQEAIIEALLALARGQAGTDRHDRIELAAVADQAVAACRARTSLRAPDRIAVHTSLAPAPVIGDARLIERLAVNLVDNALRYNLEGGQVWVSTYVADGRSVLTVSNTGSPIPADAIDRLRQPFRRLETDRVGRRDGLGLGLSIVQAVADAHRGIVAIRPRPEGGLSIEVAFPLSPAIG</sequence>
<evidence type="ECO:0000256" key="4">
    <source>
        <dbReference type="ARBA" id="ARBA00022553"/>
    </source>
</evidence>
<name>C7PZZ7_CATAD</name>
<dbReference type="Pfam" id="PF00512">
    <property type="entry name" value="HisKA"/>
    <property type="match status" value="1"/>
</dbReference>
<protein>
    <recommendedName>
        <fullName evidence="3">histidine kinase</fullName>
        <ecNumber evidence="3">2.7.13.3</ecNumber>
    </recommendedName>
</protein>
<keyword evidence="4" id="KW-0597">Phosphoprotein</keyword>
<dbReference type="STRING" id="479433.Caci_6644"/>
<dbReference type="SUPFAM" id="SSF55874">
    <property type="entry name" value="ATPase domain of HSP90 chaperone/DNA topoisomerase II/histidine kinase"/>
    <property type="match status" value="1"/>
</dbReference>
<keyword evidence="5" id="KW-0808">Transferase</keyword>
<dbReference type="InterPro" id="IPR050428">
    <property type="entry name" value="TCS_sensor_his_kinase"/>
</dbReference>
<dbReference type="InterPro" id="IPR003661">
    <property type="entry name" value="HisK_dim/P_dom"/>
</dbReference>
<dbReference type="Gene3D" id="6.10.340.10">
    <property type="match status" value="1"/>
</dbReference>
<dbReference type="SMART" id="SM00304">
    <property type="entry name" value="HAMP"/>
    <property type="match status" value="1"/>
</dbReference>
<dbReference type="InParanoid" id="C7PZZ7"/>
<dbReference type="PROSITE" id="PS50109">
    <property type="entry name" value="HIS_KIN"/>
    <property type="match status" value="1"/>
</dbReference>
<gene>
    <name evidence="13" type="ordered locus">Caci_6644</name>
</gene>
<dbReference type="InterPro" id="IPR036097">
    <property type="entry name" value="HisK_dim/P_sf"/>
</dbReference>
<comment type="catalytic activity">
    <reaction evidence="1">
        <text>ATP + protein L-histidine = ADP + protein N-phospho-L-histidine.</text>
        <dbReference type="EC" id="2.7.13.3"/>
    </reaction>
</comment>
<proteinExistence type="predicted"/>
<dbReference type="EC" id="2.7.13.3" evidence="3"/>
<dbReference type="CDD" id="cd00082">
    <property type="entry name" value="HisKA"/>
    <property type="match status" value="1"/>
</dbReference>
<dbReference type="HOGENOM" id="CLU_000445_89_3_11"/>
<dbReference type="Gene3D" id="3.30.565.10">
    <property type="entry name" value="Histidine kinase-like ATPase, C-terminal domain"/>
    <property type="match status" value="1"/>
</dbReference>
<evidence type="ECO:0000256" key="7">
    <source>
        <dbReference type="ARBA" id="ARBA00022777"/>
    </source>
</evidence>
<dbReference type="Pfam" id="PF02518">
    <property type="entry name" value="HATPase_c"/>
    <property type="match status" value="1"/>
</dbReference>
<dbReference type="RefSeq" id="WP_015795219.1">
    <property type="nucleotide sequence ID" value="NC_013131.1"/>
</dbReference>
<dbReference type="InterPro" id="IPR036890">
    <property type="entry name" value="HATPase_C_sf"/>
</dbReference>
<dbReference type="OrthoDB" id="9786919at2"/>
<keyword evidence="9" id="KW-0902">Two-component regulatory system</keyword>
<dbReference type="GO" id="GO:0000155">
    <property type="term" value="F:phosphorelay sensor kinase activity"/>
    <property type="evidence" value="ECO:0007669"/>
    <property type="project" value="InterPro"/>
</dbReference>
<reference evidence="13 14" key="1">
    <citation type="journal article" date="2009" name="Stand. Genomic Sci.">
        <title>Complete genome sequence of Catenulispora acidiphila type strain (ID 139908).</title>
        <authorList>
            <person name="Copeland A."/>
            <person name="Lapidus A."/>
            <person name="Glavina Del Rio T."/>
            <person name="Nolan M."/>
            <person name="Lucas S."/>
            <person name="Chen F."/>
            <person name="Tice H."/>
            <person name="Cheng J.F."/>
            <person name="Bruce D."/>
            <person name="Goodwin L."/>
            <person name="Pitluck S."/>
            <person name="Mikhailova N."/>
            <person name="Pati A."/>
            <person name="Ivanova N."/>
            <person name="Mavromatis K."/>
            <person name="Chen A."/>
            <person name="Palaniappan K."/>
            <person name="Chain P."/>
            <person name="Land M."/>
            <person name="Hauser L."/>
            <person name="Chang Y.J."/>
            <person name="Jeffries C.D."/>
            <person name="Chertkov O."/>
            <person name="Brettin T."/>
            <person name="Detter J.C."/>
            <person name="Han C."/>
            <person name="Ali Z."/>
            <person name="Tindall B.J."/>
            <person name="Goker M."/>
            <person name="Bristow J."/>
            <person name="Eisen J.A."/>
            <person name="Markowitz V."/>
            <person name="Hugenholtz P."/>
            <person name="Kyrpides N.C."/>
            <person name="Klenk H.P."/>
        </authorList>
    </citation>
    <scope>NUCLEOTIDE SEQUENCE [LARGE SCALE GENOMIC DNA]</scope>
    <source>
        <strain evidence="14">DSM 44928 / JCM 14897 / NBRC 102108 / NRRL B-24433 / ID139908</strain>
    </source>
</reference>
<evidence type="ECO:0000256" key="3">
    <source>
        <dbReference type="ARBA" id="ARBA00012438"/>
    </source>
</evidence>
<dbReference type="GO" id="GO:0005886">
    <property type="term" value="C:plasma membrane"/>
    <property type="evidence" value="ECO:0007669"/>
    <property type="project" value="UniProtKB-SubCell"/>
</dbReference>
<evidence type="ECO:0000259" key="12">
    <source>
        <dbReference type="PROSITE" id="PS50885"/>
    </source>
</evidence>
<feature type="domain" description="HAMP" evidence="12">
    <location>
        <begin position="110"/>
        <end position="163"/>
    </location>
</feature>
<dbReference type="Proteomes" id="UP000000851">
    <property type="component" value="Chromosome"/>
</dbReference>
<dbReference type="AlphaFoldDB" id="C7PZZ7"/>
<dbReference type="Gene3D" id="1.10.287.130">
    <property type="match status" value="1"/>
</dbReference>
<evidence type="ECO:0000256" key="1">
    <source>
        <dbReference type="ARBA" id="ARBA00000085"/>
    </source>
</evidence>
<dbReference type="PANTHER" id="PTHR45436:SF5">
    <property type="entry name" value="SENSOR HISTIDINE KINASE TRCS"/>
    <property type="match status" value="1"/>
</dbReference>
<dbReference type="Pfam" id="PF00672">
    <property type="entry name" value="HAMP"/>
    <property type="match status" value="1"/>
</dbReference>
<keyword evidence="8 10" id="KW-1133">Transmembrane helix</keyword>
<dbReference type="KEGG" id="cai:Caci_6644"/>
<keyword evidence="10" id="KW-0472">Membrane</keyword>
<dbReference type="SUPFAM" id="SSF158472">
    <property type="entry name" value="HAMP domain-like"/>
    <property type="match status" value="1"/>
</dbReference>
<dbReference type="SMART" id="SM00388">
    <property type="entry name" value="HisKA"/>
    <property type="match status" value="1"/>
</dbReference>
<feature type="transmembrane region" description="Helical" evidence="10">
    <location>
        <begin position="12"/>
        <end position="36"/>
    </location>
</feature>
<dbReference type="InterPro" id="IPR005467">
    <property type="entry name" value="His_kinase_dom"/>
</dbReference>
<accession>C7PZZ7</accession>
<dbReference type="EMBL" id="CP001700">
    <property type="protein sequence ID" value="ACU75490.1"/>
    <property type="molecule type" value="Genomic_DNA"/>
</dbReference>
<dbReference type="PANTHER" id="PTHR45436">
    <property type="entry name" value="SENSOR HISTIDINE KINASE YKOH"/>
    <property type="match status" value="1"/>
</dbReference>
<keyword evidence="6 10" id="KW-0812">Transmembrane</keyword>
<keyword evidence="14" id="KW-1185">Reference proteome</keyword>
<dbReference type="eggNOG" id="COG0642">
    <property type="taxonomic scope" value="Bacteria"/>
</dbReference>
<evidence type="ECO:0000313" key="14">
    <source>
        <dbReference type="Proteomes" id="UP000000851"/>
    </source>
</evidence>